<dbReference type="InterPro" id="IPR001645">
    <property type="entry name" value="Folylpolyglutamate_synth"/>
</dbReference>
<keyword evidence="5" id="KW-0436">Ligase</keyword>
<keyword evidence="6" id="KW-0479">Metal-binding</keyword>
<reference evidence="15" key="1">
    <citation type="submission" date="2022-10" db="EMBL/GenBank/DDBJ databases">
        <title>Novel sulphate-reducing endosymbionts in the free-living metamonad Anaeramoeba.</title>
        <authorList>
            <person name="Jerlstrom-Hultqvist J."/>
            <person name="Cepicka I."/>
            <person name="Gallot-Lavallee L."/>
            <person name="Salas-Leiva D."/>
            <person name="Curtis B.A."/>
            <person name="Zahonova K."/>
            <person name="Pipaliya S."/>
            <person name="Dacks J."/>
            <person name="Roger A.J."/>
        </authorList>
    </citation>
    <scope>NUCLEOTIDE SEQUENCE</scope>
    <source>
        <strain evidence="15">BMAN</strain>
    </source>
</reference>
<dbReference type="PANTHER" id="PTHR11136">
    <property type="entry name" value="FOLYLPOLYGLUTAMATE SYNTHASE-RELATED"/>
    <property type="match status" value="1"/>
</dbReference>
<dbReference type="InterPro" id="IPR036615">
    <property type="entry name" value="Mur_ligase_C_dom_sf"/>
</dbReference>
<evidence type="ECO:0000256" key="3">
    <source>
        <dbReference type="ARBA" id="ARBA00013025"/>
    </source>
</evidence>
<dbReference type="GO" id="GO:0005829">
    <property type="term" value="C:cytosol"/>
    <property type="evidence" value="ECO:0007669"/>
    <property type="project" value="TreeGrafter"/>
</dbReference>
<dbReference type="GO" id="GO:0006730">
    <property type="term" value="P:one-carbon metabolic process"/>
    <property type="evidence" value="ECO:0007669"/>
    <property type="project" value="UniProtKB-KW"/>
</dbReference>
<keyword evidence="13" id="KW-0175">Coiled coil</keyword>
<dbReference type="NCBIfam" id="TIGR01499">
    <property type="entry name" value="folC"/>
    <property type="match status" value="1"/>
</dbReference>
<evidence type="ECO:0000256" key="11">
    <source>
        <dbReference type="ARBA" id="ARBA00030876"/>
    </source>
</evidence>
<evidence type="ECO:0000256" key="9">
    <source>
        <dbReference type="ARBA" id="ARBA00022842"/>
    </source>
</evidence>
<dbReference type="GO" id="GO:0005524">
    <property type="term" value="F:ATP binding"/>
    <property type="evidence" value="ECO:0007669"/>
    <property type="project" value="UniProtKB-KW"/>
</dbReference>
<evidence type="ECO:0000256" key="7">
    <source>
        <dbReference type="ARBA" id="ARBA00022741"/>
    </source>
</evidence>
<dbReference type="InterPro" id="IPR036565">
    <property type="entry name" value="Mur-like_cat_sf"/>
</dbReference>
<evidence type="ECO:0000256" key="1">
    <source>
        <dbReference type="ARBA" id="ARBA00005150"/>
    </source>
</evidence>
<keyword evidence="8" id="KW-0067">ATP-binding</keyword>
<evidence type="ECO:0000313" key="15">
    <source>
        <dbReference type="EMBL" id="KAJ5067230.1"/>
    </source>
</evidence>
<dbReference type="GO" id="GO:0004326">
    <property type="term" value="F:tetrahydrofolylpolyglutamate synthase activity"/>
    <property type="evidence" value="ECO:0007669"/>
    <property type="project" value="UniProtKB-EC"/>
</dbReference>
<comment type="catalytic activity">
    <reaction evidence="12">
        <text>(6S)-5,6,7,8-tetrahydrofolyl-(gamma-L-Glu)(n) + L-glutamate + ATP = (6S)-5,6,7,8-tetrahydrofolyl-(gamma-L-Glu)(n+1) + ADP + phosphate + H(+)</text>
        <dbReference type="Rhea" id="RHEA:10580"/>
        <dbReference type="Rhea" id="RHEA-COMP:14738"/>
        <dbReference type="Rhea" id="RHEA-COMP:14740"/>
        <dbReference type="ChEBI" id="CHEBI:15378"/>
        <dbReference type="ChEBI" id="CHEBI:29985"/>
        <dbReference type="ChEBI" id="CHEBI:30616"/>
        <dbReference type="ChEBI" id="CHEBI:43474"/>
        <dbReference type="ChEBI" id="CHEBI:141005"/>
        <dbReference type="ChEBI" id="CHEBI:456216"/>
        <dbReference type="EC" id="6.3.2.17"/>
    </reaction>
</comment>
<sequence length="655" mass="75888">MFKITNPKFYLNFTKQNFFVSNLIKRKASKYFTFEQAKEKLFSLQSKTMRKEEILSGHNSLKEMEYFIKALKIPLKKLPVIHVAGTKGKGSTCAFVESILRNCGLKTGLFTSPHLIDVTERIMINGKNISKENFADLFEFLYFKIAENLNQEYNQFPSFFRFLSLMAFHYFAQENVDAAIIEVGIGGKSDCTNVVHPKICGISTLGFDHMSLLGNTLQEISKQKAGIFKFGVSAITSPQKPVALQTLISTSKEVFAPLSLAPSLSFYSFSNHIHLGLFGEHQKINASLAVALSKQFLIENYGVIDDLISDEVHQNHVLTNFSFERNLENSNQPKNKSRNFINYLNRVYKFAQNQNQNPNSFEYLDQNLNSNQNLNENENENFINYLDQIYKFSQNQNQIQIQNQLKIKKHSENFIQFLNQDENFTKFLNQVDKFAQIQIQKQDEEDKKKNKNENENENENEILIENSTLYQISNQIKNEIKFLSQIWPYFLKGLSSTFWPGRCQIYQPKNKENQLYFLDGAHTPESIEIAMDWFRNQTFKMNSKPINILLFSFTGDRNKEDLMKNLVDFQFDHVFFSPLKEYKKVSVFTSDMYHSMANSWDKLNGKGKVHIPNSFSDLLKEIDQIGSNSFPQKIHIFVTGSLHLIGDILSEFETN</sequence>
<dbReference type="EC" id="6.3.2.17" evidence="3"/>
<dbReference type="SUPFAM" id="SSF53244">
    <property type="entry name" value="MurD-like peptide ligases, peptide-binding domain"/>
    <property type="match status" value="1"/>
</dbReference>
<name>A0A9Q0L882_ANAIG</name>
<gene>
    <name evidence="15" type="ORF">M0811_13100</name>
</gene>
<evidence type="ECO:0000256" key="4">
    <source>
        <dbReference type="ARBA" id="ARBA00022563"/>
    </source>
</evidence>
<comment type="pathway">
    <text evidence="1">Cofactor biosynthesis; tetrahydrofolylpolyglutamate biosynthesis.</text>
</comment>
<dbReference type="PANTHER" id="PTHR11136:SF5">
    <property type="entry name" value="FOLYLPOLYGLUTAMATE SYNTHASE, MITOCHONDRIAL"/>
    <property type="match status" value="1"/>
</dbReference>
<keyword evidence="16" id="KW-1185">Reference proteome</keyword>
<feature type="domain" description="Mur ligase central" evidence="14">
    <location>
        <begin position="83"/>
        <end position="232"/>
    </location>
</feature>
<evidence type="ECO:0000259" key="14">
    <source>
        <dbReference type="Pfam" id="PF08245"/>
    </source>
</evidence>
<evidence type="ECO:0000256" key="5">
    <source>
        <dbReference type="ARBA" id="ARBA00022598"/>
    </source>
</evidence>
<dbReference type="EMBL" id="JAPDFW010000131">
    <property type="protein sequence ID" value="KAJ5067230.1"/>
    <property type="molecule type" value="Genomic_DNA"/>
</dbReference>
<evidence type="ECO:0000256" key="6">
    <source>
        <dbReference type="ARBA" id="ARBA00022723"/>
    </source>
</evidence>
<feature type="coiled-coil region" evidence="13">
    <location>
        <begin position="434"/>
        <end position="461"/>
    </location>
</feature>
<evidence type="ECO:0000256" key="8">
    <source>
        <dbReference type="ARBA" id="ARBA00022840"/>
    </source>
</evidence>
<dbReference type="Gene3D" id="3.90.190.20">
    <property type="entry name" value="Mur ligase, C-terminal domain"/>
    <property type="match status" value="1"/>
</dbReference>
<keyword evidence="4" id="KW-0554">One-carbon metabolism</keyword>
<dbReference type="GO" id="GO:0046872">
    <property type="term" value="F:metal ion binding"/>
    <property type="evidence" value="ECO:0007669"/>
    <property type="project" value="UniProtKB-KW"/>
</dbReference>
<evidence type="ECO:0000256" key="12">
    <source>
        <dbReference type="ARBA" id="ARBA00047493"/>
    </source>
</evidence>
<dbReference type="PROSITE" id="PS01012">
    <property type="entry name" value="FOLYLPOLYGLU_SYNT_2"/>
    <property type="match status" value="1"/>
</dbReference>
<dbReference type="Pfam" id="PF08245">
    <property type="entry name" value="Mur_ligase_M"/>
    <property type="match status" value="1"/>
</dbReference>
<comment type="similarity">
    <text evidence="2">Belongs to the folylpolyglutamate synthase family.</text>
</comment>
<accession>A0A9Q0L882</accession>
<dbReference type="Gene3D" id="3.40.1190.10">
    <property type="entry name" value="Mur-like, catalytic domain"/>
    <property type="match status" value="1"/>
</dbReference>
<organism evidence="15 16">
    <name type="scientific">Anaeramoeba ignava</name>
    <name type="common">Anaerobic marine amoeba</name>
    <dbReference type="NCBI Taxonomy" id="1746090"/>
    <lineage>
        <taxon>Eukaryota</taxon>
        <taxon>Metamonada</taxon>
        <taxon>Anaeramoebidae</taxon>
        <taxon>Anaeramoeba</taxon>
    </lineage>
</organism>
<keyword evidence="7" id="KW-0547">Nucleotide-binding</keyword>
<evidence type="ECO:0000256" key="2">
    <source>
        <dbReference type="ARBA" id="ARBA00008276"/>
    </source>
</evidence>
<dbReference type="OrthoDB" id="5212574at2759"/>
<comment type="caution">
    <text evidence="15">The sequence shown here is derived from an EMBL/GenBank/DDBJ whole genome shotgun (WGS) entry which is preliminary data.</text>
</comment>
<protein>
    <recommendedName>
        <fullName evidence="3">tetrahydrofolate synthase</fullName>
        <ecNumber evidence="3">6.3.2.17</ecNumber>
    </recommendedName>
    <alternativeName>
        <fullName evidence="11">Folylpoly-gamma-glutamate synthetase</fullName>
    </alternativeName>
    <alternativeName>
        <fullName evidence="10">Tetrahydrofolylpolyglutamate synthase</fullName>
    </alternativeName>
</protein>
<proteinExistence type="inferred from homology"/>
<dbReference type="PROSITE" id="PS01011">
    <property type="entry name" value="FOLYLPOLYGLU_SYNT_1"/>
    <property type="match status" value="1"/>
</dbReference>
<dbReference type="GO" id="GO:0005739">
    <property type="term" value="C:mitochondrion"/>
    <property type="evidence" value="ECO:0007669"/>
    <property type="project" value="TreeGrafter"/>
</dbReference>
<dbReference type="Proteomes" id="UP001149090">
    <property type="component" value="Unassembled WGS sequence"/>
</dbReference>
<keyword evidence="9" id="KW-0460">Magnesium</keyword>
<evidence type="ECO:0000313" key="16">
    <source>
        <dbReference type="Proteomes" id="UP001149090"/>
    </source>
</evidence>
<evidence type="ECO:0000256" key="13">
    <source>
        <dbReference type="SAM" id="Coils"/>
    </source>
</evidence>
<dbReference type="InterPro" id="IPR018109">
    <property type="entry name" value="Folylpolyglutamate_synth_CS"/>
</dbReference>
<dbReference type="InterPro" id="IPR013221">
    <property type="entry name" value="Mur_ligase_cen"/>
</dbReference>
<dbReference type="SUPFAM" id="SSF53623">
    <property type="entry name" value="MurD-like peptide ligases, catalytic domain"/>
    <property type="match status" value="1"/>
</dbReference>
<evidence type="ECO:0000256" key="10">
    <source>
        <dbReference type="ARBA" id="ARBA00030592"/>
    </source>
</evidence>
<dbReference type="AlphaFoldDB" id="A0A9Q0L882"/>